<accession>F2AXY0</accession>
<gene>
    <name evidence="1" type="ORF">RBWH47_03614</name>
</gene>
<sequence length="56" mass="6208">MPDRTILGGPSFWEDISSTASGRKVGRVRGRRTSSPRWRFVSDFSVGCLSMAVLFS</sequence>
<protein>
    <submittedName>
        <fullName evidence="1">Uncharacterized protein</fullName>
    </submittedName>
</protein>
<dbReference type="Proteomes" id="UP000006222">
    <property type="component" value="Unassembled WGS sequence"/>
</dbReference>
<dbReference type="PATRIC" id="fig|991778.3.peg.4850"/>
<evidence type="ECO:0000313" key="1">
    <source>
        <dbReference type="EMBL" id="EGF25485.1"/>
    </source>
</evidence>
<comment type="caution">
    <text evidence="1">The sequence shown here is derived from an EMBL/GenBank/DDBJ whole genome shotgun (WGS) entry which is preliminary data.</text>
</comment>
<reference evidence="1 2" key="1">
    <citation type="journal article" date="2013" name="Mar. Genomics">
        <title>Expression of sulfatases in Rhodopirellula baltica and the diversity of sulfatases in the genus Rhodopirellula.</title>
        <authorList>
            <person name="Wegner C.E."/>
            <person name="Richter-Heitmann T."/>
            <person name="Klindworth A."/>
            <person name="Klockow C."/>
            <person name="Richter M."/>
            <person name="Achstetter T."/>
            <person name="Glockner F.O."/>
            <person name="Harder J."/>
        </authorList>
    </citation>
    <scope>NUCLEOTIDE SEQUENCE [LARGE SCALE GENOMIC DNA]</scope>
    <source>
        <strain evidence="1 2">WH47</strain>
    </source>
</reference>
<dbReference type="AlphaFoldDB" id="F2AXY0"/>
<proteinExistence type="predicted"/>
<evidence type="ECO:0000313" key="2">
    <source>
        <dbReference type="Proteomes" id="UP000006222"/>
    </source>
</evidence>
<organism evidence="1 2">
    <name type="scientific">Rhodopirellula baltica WH47</name>
    <dbReference type="NCBI Taxonomy" id="991778"/>
    <lineage>
        <taxon>Bacteria</taxon>
        <taxon>Pseudomonadati</taxon>
        <taxon>Planctomycetota</taxon>
        <taxon>Planctomycetia</taxon>
        <taxon>Pirellulales</taxon>
        <taxon>Pirellulaceae</taxon>
        <taxon>Rhodopirellula</taxon>
    </lineage>
</organism>
<name>F2AXY0_RHOBT</name>
<dbReference type="EMBL" id="AFAR01000228">
    <property type="protein sequence ID" value="EGF25485.1"/>
    <property type="molecule type" value="Genomic_DNA"/>
</dbReference>